<reference evidence="1 2" key="1">
    <citation type="journal article" date="2009" name="Stand. Genomic Sci.">
        <title>Complete genome sequence of Jonesia denitrificans type strain (Prevot 55134).</title>
        <authorList>
            <person name="Pukall R."/>
            <person name="Gehrich-Schroter G."/>
            <person name="Lapidus A."/>
            <person name="Nolan M."/>
            <person name="Glavina Del Rio T."/>
            <person name="Lucas S."/>
            <person name="Chen F."/>
            <person name="Tice H."/>
            <person name="Pitluck S."/>
            <person name="Cheng J.F."/>
            <person name="Copeland A."/>
            <person name="Saunders E."/>
            <person name="Brettin T."/>
            <person name="Detter J.C."/>
            <person name="Bruce D."/>
            <person name="Goodwin L."/>
            <person name="Pati A."/>
            <person name="Ivanova N."/>
            <person name="Mavromatis K."/>
            <person name="Ovchinnikova G."/>
            <person name="Chen A."/>
            <person name="Palaniappan K."/>
            <person name="Land M."/>
            <person name="Hauser L."/>
            <person name="Chang Y.J."/>
            <person name="Jeffries C.D."/>
            <person name="Chain P."/>
            <person name="Goker M."/>
            <person name="Bristow J."/>
            <person name="Eisen J.A."/>
            <person name="Markowitz V."/>
            <person name="Hugenholtz P."/>
            <person name="Kyrpides N.C."/>
            <person name="Klenk H.P."/>
            <person name="Han C."/>
        </authorList>
    </citation>
    <scope>NUCLEOTIDE SEQUENCE [LARGE SCALE GENOMIC DNA]</scope>
    <source>
        <strain evidence="2">ATCC 14870 / DSM 20603 / BCRC 15368 / CIP 55.134 / JCM 11481 / NBRC 15587 / NCTC 10816 / Prevot 55134</strain>
    </source>
</reference>
<dbReference type="Proteomes" id="UP000000628">
    <property type="component" value="Chromosome"/>
</dbReference>
<dbReference type="HOGENOM" id="CLU_1649860_0_0_11"/>
<dbReference type="KEGG" id="jde:Jden_0877"/>
<name>C7R2G8_JONDD</name>
<evidence type="ECO:0000313" key="2">
    <source>
        <dbReference type="Proteomes" id="UP000000628"/>
    </source>
</evidence>
<organism evidence="1 2">
    <name type="scientific">Jonesia denitrificans (strain ATCC 14870 / DSM 20603 / BCRC 15368 / CIP 55.134 / JCM 11481 / NBRC 15587 / NCTC 10816 / Prevot 55134)</name>
    <name type="common">Listeria denitrificans</name>
    <dbReference type="NCBI Taxonomy" id="471856"/>
    <lineage>
        <taxon>Bacteria</taxon>
        <taxon>Bacillati</taxon>
        <taxon>Actinomycetota</taxon>
        <taxon>Actinomycetes</taxon>
        <taxon>Micrococcales</taxon>
        <taxon>Jonesiaceae</taxon>
        <taxon>Jonesia</taxon>
    </lineage>
</organism>
<gene>
    <name evidence="1" type="ordered locus">Jden_0877</name>
</gene>
<sequence>MLLDEEHGFSCVFYDNVSGMRRVLIGAALIACAVGACATNEPGGKVTVDTAGETTAVIVTQGLTGMEAEVIGSITSLPSGCLGVTHLDTTKTYPVAWPDGTRISRNGEGVILPNGVALTEGTAIRGTGGFLPGDAEEFTSLPDGCQGEEIAVLSSVSRQD</sequence>
<keyword evidence="2" id="KW-1185">Reference proteome</keyword>
<accession>C7R2G8</accession>
<proteinExistence type="predicted"/>
<dbReference type="AlphaFoldDB" id="C7R2G8"/>
<evidence type="ECO:0000313" key="1">
    <source>
        <dbReference type="EMBL" id="ACV08539.1"/>
    </source>
</evidence>
<dbReference type="EMBL" id="CP001706">
    <property type="protein sequence ID" value="ACV08539.1"/>
    <property type="molecule type" value="Genomic_DNA"/>
</dbReference>
<protein>
    <submittedName>
        <fullName evidence="1">Uncharacterized protein</fullName>
    </submittedName>
</protein>